<evidence type="ECO:0000313" key="2">
    <source>
        <dbReference type="EMBL" id="KZN92471.1"/>
    </source>
</evidence>
<dbReference type="InterPro" id="IPR000572">
    <property type="entry name" value="OxRdtase_Mopterin-bd_dom"/>
</dbReference>
<sequence>MSTNESRNESSLAESSRVGRAQNECVTIYRPSQHREAPPPHKQQEYITHDTLLFEEMHMGIAVVDIAKWRLVVDGMVENPFSISLPELCALPKLSVVAFHECYGSPLRPSDRNIWRVGNVTWTGVPLKFLLNIAQPLGSARYMWSEGLDHGAFAGKKITCYQKDVPLEKAMSDEVLVAYEVNSEPLRRERGGPVRLVVPGWFGTNSTKWLWRLSFQAQRAPGIFASHYYNRPNPQGGIQPVWEVEPNSMIIDPSPNAKVVGPRVMIRGWAWSWDGIEAVQIRQSGKSEWQQAETKPRQDFSWQAFRHFIVLPKGRCSVVAQAISRSGKMQPLENQRNCAHNVDFEVIVESEGRIHQITDSL</sequence>
<dbReference type="PANTHER" id="PTHR19372">
    <property type="entry name" value="SULFITE REDUCTASE"/>
    <property type="match status" value="1"/>
</dbReference>
<dbReference type="Gene3D" id="2.60.40.650">
    <property type="match status" value="1"/>
</dbReference>
<name>A0A167X6L2_PENCH</name>
<protein>
    <submittedName>
        <fullName evidence="2">Sulfite oxidase</fullName>
    </submittedName>
</protein>
<dbReference type="Pfam" id="PF00174">
    <property type="entry name" value="Oxidored_molyb"/>
    <property type="match status" value="1"/>
</dbReference>
<dbReference type="GO" id="GO:0006790">
    <property type="term" value="P:sulfur compound metabolic process"/>
    <property type="evidence" value="ECO:0007669"/>
    <property type="project" value="TreeGrafter"/>
</dbReference>
<dbReference type="Gene3D" id="3.90.420.10">
    <property type="entry name" value="Oxidoreductase, molybdopterin-binding domain"/>
    <property type="match status" value="1"/>
</dbReference>
<dbReference type="AlphaFoldDB" id="A0A167X6L2"/>
<dbReference type="PRINTS" id="PR00407">
    <property type="entry name" value="EUMOPTERIN"/>
</dbReference>
<accession>A0A167X6L2</accession>
<reference evidence="2" key="1">
    <citation type="journal article" date="2014" name="Genome Announc.">
        <title>Complete sequencing and chromosome-scale genome assembly of the industrial progenitor strain P2niaD18 from the penicillin producer Penicillium chrysogenum.</title>
        <authorList>
            <person name="Specht T."/>
            <person name="Dahlmann T.A."/>
            <person name="Zadra I."/>
            <person name="Kurnsteiner H."/>
            <person name="Kuck U."/>
        </authorList>
    </citation>
    <scope>NUCLEOTIDE SEQUENCE [LARGE SCALE GENOMIC DNA]</scope>
    <source>
        <strain evidence="2">P2niaD18</strain>
    </source>
</reference>
<dbReference type="InterPro" id="IPR014756">
    <property type="entry name" value="Ig_E-set"/>
</dbReference>
<dbReference type="InterPro" id="IPR036374">
    <property type="entry name" value="OxRdtase_Mopterin-bd_sf"/>
</dbReference>
<dbReference type="GO" id="GO:0008482">
    <property type="term" value="F:sulfite oxidase activity"/>
    <property type="evidence" value="ECO:0007669"/>
    <property type="project" value="TreeGrafter"/>
</dbReference>
<dbReference type="GO" id="GO:0043546">
    <property type="term" value="F:molybdopterin cofactor binding"/>
    <property type="evidence" value="ECO:0007669"/>
    <property type="project" value="TreeGrafter"/>
</dbReference>
<dbReference type="SUPFAM" id="SSF81296">
    <property type="entry name" value="E set domains"/>
    <property type="match status" value="1"/>
</dbReference>
<dbReference type="GO" id="GO:0005739">
    <property type="term" value="C:mitochondrion"/>
    <property type="evidence" value="ECO:0007669"/>
    <property type="project" value="TreeGrafter"/>
</dbReference>
<dbReference type="SUPFAM" id="SSF56524">
    <property type="entry name" value="Oxidoreductase molybdopterin-binding domain"/>
    <property type="match status" value="1"/>
</dbReference>
<dbReference type="GO" id="GO:0020037">
    <property type="term" value="F:heme binding"/>
    <property type="evidence" value="ECO:0007669"/>
    <property type="project" value="TreeGrafter"/>
</dbReference>
<organism evidence="2">
    <name type="scientific">Penicillium chrysogenum</name>
    <name type="common">Penicillium notatum</name>
    <dbReference type="NCBI Taxonomy" id="5076"/>
    <lineage>
        <taxon>Eukaryota</taxon>
        <taxon>Fungi</taxon>
        <taxon>Dikarya</taxon>
        <taxon>Ascomycota</taxon>
        <taxon>Pezizomycotina</taxon>
        <taxon>Eurotiomycetes</taxon>
        <taxon>Eurotiomycetidae</taxon>
        <taxon>Eurotiales</taxon>
        <taxon>Aspergillaceae</taxon>
        <taxon>Penicillium</taxon>
        <taxon>Penicillium chrysogenum species complex</taxon>
    </lineage>
</organism>
<dbReference type="EMBL" id="CM002798">
    <property type="protein sequence ID" value="KZN92471.1"/>
    <property type="molecule type" value="Genomic_DNA"/>
</dbReference>
<dbReference type="InterPro" id="IPR008335">
    <property type="entry name" value="Mopterin_OxRdtase_euk"/>
</dbReference>
<evidence type="ECO:0000259" key="1">
    <source>
        <dbReference type="Pfam" id="PF00174"/>
    </source>
</evidence>
<dbReference type="PhylomeDB" id="A0A167X6L2"/>
<feature type="domain" description="Oxidoreductase molybdopterin-binding" evidence="1">
    <location>
        <begin position="58"/>
        <end position="222"/>
    </location>
</feature>
<proteinExistence type="predicted"/>
<gene>
    <name evidence="2" type="ORF">EN45_026290</name>
</gene>
<dbReference type="PANTHER" id="PTHR19372:SF7">
    <property type="entry name" value="SULFITE OXIDASE, MITOCHONDRIAL"/>
    <property type="match status" value="1"/>
</dbReference>
<dbReference type="Proteomes" id="UP000076449">
    <property type="component" value="Chromosome I"/>
</dbReference>